<dbReference type="EMBL" id="CAJVPZ010021987">
    <property type="protein sequence ID" value="CAG8709634.1"/>
    <property type="molecule type" value="Genomic_DNA"/>
</dbReference>
<comment type="caution">
    <text evidence="1">The sequence shown here is derived from an EMBL/GenBank/DDBJ whole genome shotgun (WGS) entry which is preliminary data.</text>
</comment>
<proteinExistence type="predicted"/>
<dbReference type="Proteomes" id="UP000789396">
    <property type="component" value="Unassembled WGS sequence"/>
</dbReference>
<gene>
    <name evidence="1" type="ORF">RFULGI_LOCUS10764</name>
</gene>
<organism evidence="1 2">
    <name type="scientific">Racocetra fulgida</name>
    <dbReference type="NCBI Taxonomy" id="60492"/>
    <lineage>
        <taxon>Eukaryota</taxon>
        <taxon>Fungi</taxon>
        <taxon>Fungi incertae sedis</taxon>
        <taxon>Mucoromycota</taxon>
        <taxon>Glomeromycotina</taxon>
        <taxon>Glomeromycetes</taxon>
        <taxon>Diversisporales</taxon>
        <taxon>Gigasporaceae</taxon>
        <taxon>Racocetra</taxon>
    </lineage>
</organism>
<protein>
    <submittedName>
        <fullName evidence="1">16369_t:CDS:1</fullName>
    </submittedName>
</protein>
<accession>A0A9N9N7Q5</accession>
<name>A0A9N9N7Q5_9GLOM</name>
<dbReference type="AlphaFoldDB" id="A0A9N9N7Q5"/>
<keyword evidence="2" id="KW-1185">Reference proteome</keyword>
<evidence type="ECO:0000313" key="2">
    <source>
        <dbReference type="Proteomes" id="UP000789396"/>
    </source>
</evidence>
<reference evidence="1" key="1">
    <citation type="submission" date="2021-06" db="EMBL/GenBank/DDBJ databases">
        <authorList>
            <person name="Kallberg Y."/>
            <person name="Tangrot J."/>
            <person name="Rosling A."/>
        </authorList>
    </citation>
    <scope>NUCLEOTIDE SEQUENCE</scope>
    <source>
        <strain evidence="1">IN212</strain>
    </source>
</reference>
<evidence type="ECO:0000313" key="1">
    <source>
        <dbReference type="EMBL" id="CAG8709634.1"/>
    </source>
</evidence>
<sequence>MLRHWDHIPLEKDYEEITIWNKDHPDHNRFREYLEQEAETDTDYSQNQEVKNNIKSEQIKYIVKQN</sequence>
<feature type="non-terminal residue" evidence="1">
    <location>
        <position position="66"/>
    </location>
</feature>